<evidence type="ECO:0000256" key="1">
    <source>
        <dbReference type="SAM" id="Coils"/>
    </source>
</evidence>
<gene>
    <name evidence="2" type="ORF">Slati_0705200</name>
</gene>
<reference evidence="2" key="2">
    <citation type="journal article" date="2024" name="Plant">
        <title>Genomic evolution and insights into agronomic trait innovations of Sesamum species.</title>
        <authorList>
            <person name="Miao H."/>
            <person name="Wang L."/>
            <person name="Qu L."/>
            <person name="Liu H."/>
            <person name="Sun Y."/>
            <person name="Le M."/>
            <person name="Wang Q."/>
            <person name="Wei S."/>
            <person name="Zheng Y."/>
            <person name="Lin W."/>
            <person name="Duan Y."/>
            <person name="Cao H."/>
            <person name="Xiong S."/>
            <person name="Wang X."/>
            <person name="Wei L."/>
            <person name="Li C."/>
            <person name="Ma Q."/>
            <person name="Ju M."/>
            <person name="Zhao R."/>
            <person name="Li G."/>
            <person name="Mu C."/>
            <person name="Tian Q."/>
            <person name="Mei H."/>
            <person name="Zhang T."/>
            <person name="Gao T."/>
            <person name="Zhang H."/>
        </authorList>
    </citation>
    <scope>NUCLEOTIDE SEQUENCE</scope>
    <source>
        <strain evidence="2">KEN1</strain>
    </source>
</reference>
<name>A0AAW2Y4X0_9LAMI</name>
<feature type="coiled-coil region" evidence="1">
    <location>
        <begin position="7"/>
        <end position="80"/>
    </location>
</feature>
<sequence length="86" mass="9827">MQAPAIVAAMTEKYEALERNFEGLRQELKAANNSLEEVQQSRESEILRFKELERKTLEEVAQLKAQLEEKEGQVAMAAVEYDVLKS</sequence>
<evidence type="ECO:0000313" key="2">
    <source>
        <dbReference type="EMBL" id="KAL0460780.1"/>
    </source>
</evidence>
<dbReference type="EMBL" id="JACGWN010000002">
    <property type="protein sequence ID" value="KAL0460780.1"/>
    <property type="molecule type" value="Genomic_DNA"/>
</dbReference>
<reference evidence="2" key="1">
    <citation type="submission" date="2020-06" db="EMBL/GenBank/DDBJ databases">
        <authorList>
            <person name="Li T."/>
            <person name="Hu X."/>
            <person name="Zhang T."/>
            <person name="Song X."/>
            <person name="Zhang H."/>
            <person name="Dai N."/>
            <person name="Sheng W."/>
            <person name="Hou X."/>
            <person name="Wei L."/>
        </authorList>
    </citation>
    <scope>NUCLEOTIDE SEQUENCE</scope>
    <source>
        <strain evidence="2">KEN1</strain>
        <tissue evidence="2">Leaf</tissue>
    </source>
</reference>
<protein>
    <submittedName>
        <fullName evidence="2">Uncharacterized protein</fullName>
    </submittedName>
</protein>
<dbReference type="AlphaFoldDB" id="A0AAW2Y4X0"/>
<accession>A0AAW2Y4X0</accession>
<keyword evidence="1" id="KW-0175">Coiled coil</keyword>
<organism evidence="2">
    <name type="scientific">Sesamum latifolium</name>
    <dbReference type="NCBI Taxonomy" id="2727402"/>
    <lineage>
        <taxon>Eukaryota</taxon>
        <taxon>Viridiplantae</taxon>
        <taxon>Streptophyta</taxon>
        <taxon>Embryophyta</taxon>
        <taxon>Tracheophyta</taxon>
        <taxon>Spermatophyta</taxon>
        <taxon>Magnoliopsida</taxon>
        <taxon>eudicotyledons</taxon>
        <taxon>Gunneridae</taxon>
        <taxon>Pentapetalae</taxon>
        <taxon>asterids</taxon>
        <taxon>lamiids</taxon>
        <taxon>Lamiales</taxon>
        <taxon>Pedaliaceae</taxon>
        <taxon>Sesamum</taxon>
    </lineage>
</organism>
<proteinExistence type="predicted"/>
<comment type="caution">
    <text evidence="2">The sequence shown here is derived from an EMBL/GenBank/DDBJ whole genome shotgun (WGS) entry which is preliminary data.</text>
</comment>